<gene>
    <name evidence="2" type="ORF">BT63DRAFT_241509</name>
</gene>
<feature type="compositionally biased region" description="Basic residues" evidence="1">
    <location>
        <begin position="92"/>
        <end position="108"/>
    </location>
</feature>
<feature type="compositionally biased region" description="Polar residues" evidence="1">
    <location>
        <begin position="207"/>
        <end position="221"/>
    </location>
</feature>
<feature type="region of interest" description="Disordered" evidence="1">
    <location>
        <begin position="316"/>
        <end position="557"/>
    </location>
</feature>
<sequence length="644" mass="72076">MPPKYRNSTPAAERVYKSTPKSIQTRFPSTLMRRSARATPSTPASLARQNTLTQMEFPTPRSSRLPSSRRRPRVQLEISDSETDDDYEESSRKKRRKIEPAKRLKPGLKKQDTLTQMDFVKLGKSLWSDEDDDNLTFPEEKPFEEGRGDNGSEHEQEHEEGYEEVMGDVDPMIESDQGHGDALCAVESVSSPVQNLRVIPDSEEMMETQTQSKVINPQDPQTPKKAHKLEIPSSQTPSGTPFSIHSRRVARARDADNEASPTPIRVRTNASIQENEREEEIQSSPVAAAYMFQAPKKSPTRATLSSPKLMEPGEIDMYHYRGPKDSQNPESQTGRTNHYSNNLQTQTLPSHETQTQTQQTPRTKIKIQEFNARWAEINRKRRPMAPPQFKPRHDAIKSHQQMSLDDDAFTLGEETQLALSNETSEITSNSQDNVTGHESDIPPASFRSERSFEIPTHEEILKSTQISSPENGDNPDSPILSKVFSRVIGSSQSPDDEEDSLPESPIKEPVFLIPTDSRQHDQDESPIHPSQATTVPGTQQLTQNDPASVEFVQPQPIRIPNNNSEVIIISSSSQQFGTSPPLQGLESLPLPAESQELPEAGTQPIRKSKPDRPPGISQLLPSSAMNSDLPSPPVWQEESLEMDD</sequence>
<feature type="compositionally biased region" description="Basic and acidic residues" evidence="1">
    <location>
        <begin position="138"/>
        <end position="159"/>
    </location>
</feature>
<accession>A0A6A6UGK6</accession>
<dbReference type="EMBL" id="MU004234">
    <property type="protein sequence ID" value="KAF2670577.1"/>
    <property type="molecule type" value="Genomic_DNA"/>
</dbReference>
<evidence type="ECO:0000313" key="3">
    <source>
        <dbReference type="Proteomes" id="UP000799302"/>
    </source>
</evidence>
<feature type="region of interest" description="Disordered" evidence="1">
    <location>
        <begin position="1"/>
        <end position="110"/>
    </location>
</feature>
<feature type="compositionally biased region" description="Polar residues" evidence="1">
    <location>
        <begin position="38"/>
        <end position="56"/>
    </location>
</feature>
<name>A0A6A6UGK6_9PEZI</name>
<reference evidence="2" key="1">
    <citation type="journal article" date="2020" name="Stud. Mycol.">
        <title>101 Dothideomycetes genomes: a test case for predicting lifestyles and emergence of pathogens.</title>
        <authorList>
            <person name="Haridas S."/>
            <person name="Albert R."/>
            <person name="Binder M."/>
            <person name="Bloem J."/>
            <person name="Labutti K."/>
            <person name="Salamov A."/>
            <person name="Andreopoulos B."/>
            <person name="Baker S."/>
            <person name="Barry K."/>
            <person name="Bills G."/>
            <person name="Bluhm B."/>
            <person name="Cannon C."/>
            <person name="Castanera R."/>
            <person name="Culley D."/>
            <person name="Daum C."/>
            <person name="Ezra D."/>
            <person name="Gonzalez J."/>
            <person name="Henrissat B."/>
            <person name="Kuo A."/>
            <person name="Liang C."/>
            <person name="Lipzen A."/>
            <person name="Lutzoni F."/>
            <person name="Magnuson J."/>
            <person name="Mondo S."/>
            <person name="Nolan M."/>
            <person name="Ohm R."/>
            <person name="Pangilinan J."/>
            <person name="Park H.-J."/>
            <person name="Ramirez L."/>
            <person name="Alfaro M."/>
            <person name="Sun H."/>
            <person name="Tritt A."/>
            <person name="Yoshinaga Y."/>
            <person name="Zwiers L.-H."/>
            <person name="Turgeon B."/>
            <person name="Goodwin S."/>
            <person name="Spatafora J."/>
            <person name="Crous P."/>
            <person name="Grigoriev I."/>
        </authorList>
    </citation>
    <scope>NUCLEOTIDE SEQUENCE</scope>
    <source>
        <strain evidence="2">CBS 115976</strain>
    </source>
</reference>
<proteinExistence type="predicted"/>
<feature type="compositionally biased region" description="Polar residues" evidence="1">
    <location>
        <begin position="417"/>
        <end position="434"/>
    </location>
</feature>
<feature type="region of interest" description="Disordered" evidence="1">
    <location>
        <begin position="125"/>
        <end position="163"/>
    </location>
</feature>
<keyword evidence="3" id="KW-1185">Reference proteome</keyword>
<feature type="compositionally biased region" description="Polar residues" evidence="1">
    <location>
        <begin position="1"/>
        <end position="10"/>
    </location>
</feature>
<feature type="compositionally biased region" description="Polar residues" evidence="1">
    <location>
        <begin position="232"/>
        <end position="243"/>
    </location>
</feature>
<feature type="region of interest" description="Disordered" evidence="1">
    <location>
        <begin position="205"/>
        <end position="284"/>
    </location>
</feature>
<organism evidence="2 3">
    <name type="scientific">Microthyrium microscopicum</name>
    <dbReference type="NCBI Taxonomy" id="703497"/>
    <lineage>
        <taxon>Eukaryota</taxon>
        <taxon>Fungi</taxon>
        <taxon>Dikarya</taxon>
        <taxon>Ascomycota</taxon>
        <taxon>Pezizomycotina</taxon>
        <taxon>Dothideomycetes</taxon>
        <taxon>Dothideomycetes incertae sedis</taxon>
        <taxon>Microthyriales</taxon>
        <taxon>Microthyriaceae</taxon>
        <taxon>Microthyrium</taxon>
    </lineage>
</organism>
<feature type="compositionally biased region" description="Polar residues" evidence="1">
    <location>
        <begin position="528"/>
        <end position="546"/>
    </location>
</feature>
<feature type="compositionally biased region" description="Polar residues" evidence="1">
    <location>
        <begin position="619"/>
        <end position="629"/>
    </location>
</feature>
<evidence type="ECO:0000256" key="1">
    <source>
        <dbReference type="SAM" id="MobiDB-lite"/>
    </source>
</evidence>
<feature type="compositionally biased region" description="Polar residues" evidence="1">
    <location>
        <begin position="19"/>
        <end position="28"/>
    </location>
</feature>
<feature type="compositionally biased region" description="Acidic residues" evidence="1">
    <location>
        <begin position="79"/>
        <end position="88"/>
    </location>
</feature>
<evidence type="ECO:0000313" key="2">
    <source>
        <dbReference type="EMBL" id="KAF2670577.1"/>
    </source>
</evidence>
<feature type="compositionally biased region" description="Polar residues" evidence="1">
    <location>
        <begin position="462"/>
        <end position="471"/>
    </location>
</feature>
<feature type="compositionally biased region" description="Basic and acidic residues" evidence="1">
    <location>
        <begin position="517"/>
        <end position="526"/>
    </location>
</feature>
<protein>
    <submittedName>
        <fullName evidence="2">Uncharacterized protein</fullName>
    </submittedName>
</protein>
<feature type="compositionally biased region" description="Polar residues" evidence="1">
    <location>
        <begin position="325"/>
        <end position="352"/>
    </location>
</feature>
<dbReference type="Proteomes" id="UP000799302">
    <property type="component" value="Unassembled WGS sequence"/>
</dbReference>
<dbReference type="AlphaFoldDB" id="A0A6A6UGK6"/>
<feature type="compositionally biased region" description="Basic and acidic residues" evidence="1">
    <location>
        <begin position="447"/>
        <end position="461"/>
    </location>
</feature>
<feature type="region of interest" description="Disordered" evidence="1">
    <location>
        <begin position="570"/>
        <end position="644"/>
    </location>
</feature>